<evidence type="ECO:0000313" key="2">
    <source>
        <dbReference type="Proteomes" id="UP000298663"/>
    </source>
</evidence>
<protein>
    <submittedName>
        <fullName evidence="1">Uncharacterized protein</fullName>
    </submittedName>
</protein>
<dbReference type="Proteomes" id="UP000298663">
    <property type="component" value="Unassembled WGS sequence"/>
</dbReference>
<reference evidence="1 2" key="2">
    <citation type="journal article" date="2019" name="G3 (Bethesda)">
        <title>Hybrid Assembly of the Genome of the Entomopathogenic Nematode Steinernema carpocapsae Identifies the X-Chromosome.</title>
        <authorList>
            <person name="Serra L."/>
            <person name="Macchietto M."/>
            <person name="Macias-Munoz A."/>
            <person name="McGill C.J."/>
            <person name="Rodriguez I.M."/>
            <person name="Rodriguez B."/>
            <person name="Murad R."/>
            <person name="Mortazavi A."/>
        </authorList>
    </citation>
    <scope>NUCLEOTIDE SEQUENCE [LARGE SCALE GENOMIC DNA]</scope>
    <source>
        <strain evidence="1 2">ALL</strain>
    </source>
</reference>
<gene>
    <name evidence="1" type="ORF">L596_017202</name>
</gene>
<proteinExistence type="predicted"/>
<organism evidence="1 2">
    <name type="scientific">Steinernema carpocapsae</name>
    <name type="common">Entomopathogenic nematode</name>
    <dbReference type="NCBI Taxonomy" id="34508"/>
    <lineage>
        <taxon>Eukaryota</taxon>
        <taxon>Metazoa</taxon>
        <taxon>Ecdysozoa</taxon>
        <taxon>Nematoda</taxon>
        <taxon>Chromadorea</taxon>
        <taxon>Rhabditida</taxon>
        <taxon>Tylenchina</taxon>
        <taxon>Panagrolaimomorpha</taxon>
        <taxon>Strongyloidoidea</taxon>
        <taxon>Steinernematidae</taxon>
        <taxon>Steinernema</taxon>
    </lineage>
</organism>
<sequence>MQSQERCVNNEKTRYGKCKNSLTLPSINEMAERLLLLGNRCNFVITHSHRGATKPDVDFWHLSSIFRYSMSHSPDTENRHCDLTLQYFFIY</sequence>
<evidence type="ECO:0000313" key="1">
    <source>
        <dbReference type="EMBL" id="TKR75988.1"/>
    </source>
</evidence>
<reference evidence="1 2" key="1">
    <citation type="journal article" date="2015" name="Genome Biol.">
        <title>Comparative genomics of Steinernema reveals deeply conserved gene regulatory networks.</title>
        <authorList>
            <person name="Dillman A.R."/>
            <person name="Macchietto M."/>
            <person name="Porter C.F."/>
            <person name="Rogers A."/>
            <person name="Williams B."/>
            <person name="Antoshechkin I."/>
            <person name="Lee M.M."/>
            <person name="Goodwin Z."/>
            <person name="Lu X."/>
            <person name="Lewis E.E."/>
            <person name="Goodrich-Blair H."/>
            <person name="Stock S.P."/>
            <person name="Adams B.J."/>
            <person name="Sternberg P.W."/>
            <person name="Mortazavi A."/>
        </authorList>
    </citation>
    <scope>NUCLEOTIDE SEQUENCE [LARGE SCALE GENOMIC DNA]</scope>
    <source>
        <strain evidence="1 2">ALL</strain>
    </source>
</reference>
<name>A0A4U5N171_STECR</name>
<dbReference type="AlphaFoldDB" id="A0A4U5N171"/>
<keyword evidence="2" id="KW-1185">Reference proteome</keyword>
<comment type="caution">
    <text evidence="1">The sequence shown here is derived from an EMBL/GenBank/DDBJ whole genome shotgun (WGS) entry which is preliminary data.</text>
</comment>
<dbReference type="EMBL" id="AZBU02000005">
    <property type="protein sequence ID" value="TKR75988.1"/>
    <property type="molecule type" value="Genomic_DNA"/>
</dbReference>
<accession>A0A4U5N171</accession>